<reference evidence="1" key="1">
    <citation type="submission" date="2022-03" db="EMBL/GenBank/DDBJ databases">
        <authorList>
            <person name="Sayadi A."/>
        </authorList>
    </citation>
    <scope>NUCLEOTIDE SEQUENCE</scope>
</reference>
<protein>
    <submittedName>
        <fullName evidence="1">Uncharacterized protein</fullName>
    </submittedName>
</protein>
<comment type="caution">
    <text evidence="1">The sequence shown here is derived from an EMBL/GenBank/DDBJ whole genome shotgun (WGS) entry which is preliminary data.</text>
</comment>
<gene>
    <name evidence="1" type="ORF">ACAOBT_LOCUS2393</name>
</gene>
<name>A0A9P0NT79_ACAOB</name>
<proteinExistence type="predicted"/>
<dbReference type="EMBL" id="CAKOFQ010006675">
    <property type="protein sequence ID" value="CAH1957984.1"/>
    <property type="molecule type" value="Genomic_DNA"/>
</dbReference>
<keyword evidence="2" id="KW-1185">Reference proteome</keyword>
<dbReference type="AlphaFoldDB" id="A0A9P0NT79"/>
<accession>A0A9P0NT79</accession>
<organism evidence="1 2">
    <name type="scientific">Acanthoscelides obtectus</name>
    <name type="common">Bean weevil</name>
    <name type="synonym">Bruchus obtectus</name>
    <dbReference type="NCBI Taxonomy" id="200917"/>
    <lineage>
        <taxon>Eukaryota</taxon>
        <taxon>Metazoa</taxon>
        <taxon>Ecdysozoa</taxon>
        <taxon>Arthropoda</taxon>
        <taxon>Hexapoda</taxon>
        <taxon>Insecta</taxon>
        <taxon>Pterygota</taxon>
        <taxon>Neoptera</taxon>
        <taxon>Endopterygota</taxon>
        <taxon>Coleoptera</taxon>
        <taxon>Polyphaga</taxon>
        <taxon>Cucujiformia</taxon>
        <taxon>Chrysomeloidea</taxon>
        <taxon>Chrysomelidae</taxon>
        <taxon>Bruchinae</taxon>
        <taxon>Bruchini</taxon>
        <taxon>Acanthoscelides</taxon>
    </lineage>
</organism>
<sequence>MLSCSSSTATTCVSEEISQSALLSPGCGNFDRNRLPVVNFVVAALFSPSWVLSRCCSCTQTIELRGAVCINSPTRSISRTHVQEESLPFPWTVIVRG</sequence>
<evidence type="ECO:0000313" key="2">
    <source>
        <dbReference type="Proteomes" id="UP001152888"/>
    </source>
</evidence>
<evidence type="ECO:0000313" key="1">
    <source>
        <dbReference type="EMBL" id="CAH1957984.1"/>
    </source>
</evidence>
<dbReference type="Proteomes" id="UP001152888">
    <property type="component" value="Unassembled WGS sequence"/>
</dbReference>